<dbReference type="InterPro" id="IPR050659">
    <property type="entry name" value="Peptidase_M24B"/>
</dbReference>
<proteinExistence type="predicted"/>
<dbReference type="PANTHER" id="PTHR46112">
    <property type="entry name" value="AMINOPEPTIDASE"/>
    <property type="match status" value="1"/>
</dbReference>
<feature type="compositionally biased region" description="Low complexity" evidence="1">
    <location>
        <begin position="15"/>
        <end position="31"/>
    </location>
</feature>
<feature type="region of interest" description="Disordered" evidence="1">
    <location>
        <begin position="1"/>
        <end position="64"/>
    </location>
</feature>
<dbReference type="InterPro" id="IPR000994">
    <property type="entry name" value="Pept_M24"/>
</dbReference>
<dbReference type="Gene3D" id="3.90.230.10">
    <property type="entry name" value="Creatinase/methionine aminopeptidase superfamily"/>
    <property type="match status" value="1"/>
</dbReference>
<evidence type="ECO:0000313" key="4">
    <source>
        <dbReference type="EMBL" id="GMG83685.1"/>
    </source>
</evidence>
<keyword evidence="5" id="KW-1185">Reference proteome</keyword>
<feature type="compositionally biased region" description="Pro residues" evidence="1">
    <location>
        <begin position="51"/>
        <end position="64"/>
    </location>
</feature>
<dbReference type="Gene3D" id="3.40.350.10">
    <property type="entry name" value="Creatinase/prolidase N-terminal domain"/>
    <property type="match status" value="1"/>
</dbReference>
<dbReference type="EMBL" id="BSYI01000022">
    <property type="protein sequence ID" value="GMG83685.1"/>
    <property type="molecule type" value="Genomic_DNA"/>
</dbReference>
<evidence type="ECO:0000256" key="1">
    <source>
        <dbReference type="SAM" id="MobiDB-lite"/>
    </source>
</evidence>
<dbReference type="CDD" id="cd01066">
    <property type="entry name" value="APP_MetAP"/>
    <property type="match status" value="1"/>
</dbReference>
<comment type="caution">
    <text evidence="4">The sequence shown here is derived from an EMBL/GenBank/DDBJ whole genome shotgun (WGS) entry which is preliminary data.</text>
</comment>
<protein>
    <submittedName>
        <fullName evidence="4">Xaa-Pro peptidase family protein</fullName>
    </submittedName>
</protein>
<dbReference type="PANTHER" id="PTHR46112:SF2">
    <property type="entry name" value="XAA-PRO AMINOPEPTIDASE P-RELATED"/>
    <property type="match status" value="1"/>
</dbReference>
<gene>
    <name evidence="4" type="ORF">LNKW23_28980</name>
</gene>
<dbReference type="InterPro" id="IPR000587">
    <property type="entry name" value="Creatinase_N"/>
</dbReference>
<dbReference type="SUPFAM" id="SSF53092">
    <property type="entry name" value="Creatinase/prolidase N-terminal domain"/>
    <property type="match status" value="1"/>
</dbReference>
<evidence type="ECO:0000259" key="3">
    <source>
        <dbReference type="Pfam" id="PF01321"/>
    </source>
</evidence>
<dbReference type="InterPro" id="IPR029149">
    <property type="entry name" value="Creatin/AminoP/Spt16_N"/>
</dbReference>
<dbReference type="Pfam" id="PF00557">
    <property type="entry name" value="Peptidase_M24"/>
    <property type="match status" value="1"/>
</dbReference>
<feature type="compositionally biased region" description="Basic and acidic residues" evidence="1">
    <location>
        <begin position="37"/>
        <end position="48"/>
    </location>
</feature>
<reference evidence="4 5" key="1">
    <citation type="submission" date="2023-04" db="EMBL/GenBank/DDBJ databases">
        <title>Marinoamorphus aggregata gen. nov., sp. Nov., isolate from tissue of brittle star Ophioplocus japonicus.</title>
        <authorList>
            <person name="Kawano K."/>
            <person name="Sawayama S."/>
            <person name="Nakagawa S."/>
        </authorList>
    </citation>
    <scope>NUCLEOTIDE SEQUENCE [LARGE SCALE GENOMIC DNA]</scope>
    <source>
        <strain evidence="4 5">NKW23</strain>
    </source>
</reference>
<dbReference type="Pfam" id="PF01321">
    <property type="entry name" value="Creatinase_N"/>
    <property type="match status" value="1"/>
</dbReference>
<evidence type="ECO:0000313" key="5">
    <source>
        <dbReference type="Proteomes" id="UP001239909"/>
    </source>
</evidence>
<feature type="domain" description="Peptidase M24" evidence="2">
    <location>
        <begin position="223"/>
        <end position="415"/>
    </location>
</feature>
<accession>A0ABQ6LKB2</accession>
<name>A0ABQ6LKB2_9RHOB</name>
<organism evidence="4 5">
    <name type="scientific">Paralimibaculum aggregatum</name>
    <dbReference type="NCBI Taxonomy" id="3036245"/>
    <lineage>
        <taxon>Bacteria</taxon>
        <taxon>Pseudomonadati</taxon>
        <taxon>Pseudomonadota</taxon>
        <taxon>Alphaproteobacteria</taxon>
        <taxon>Rhodobacterales</taxon>
        <taxon>Paracoccaceae</taxon>
        <taxon>Paralimibaculum</taxon>
    </lineage>
</organism>
<dbReference type="SUPFAM" id="SSF55920">
    <property type="entry name" value="Creatinase/aminopeptidase"/>
    <property type="match status" value="1"/>
</dbReference>
<dbReference type="InterPro" id="IPR036005">
    <property type="entry name" value="Creatinase/aminopeptidase-like"/>
</dbReference>
<evidence type="ECO:0000259" key="2">
    <source>
        <dbReference type="Pfam" id="PF00557"/>
    </source>
</evidence>
<dbReference type="Proteomes" id="UP001239909">
    <property type="component" value="Unassembled WGS sequence"/>
</dbReference>
<feature type="compositionally biased region" description="Gly residues" evidence="1">
    <location>
        <begin position="1"/>
        <end position="14"/>
    </location>
</feature>
<feature type="domain" description="Creatinase N-terminal" evidence="3">
    <location>
        <begin position="80"/>
        <end position="215"/>
    </location>
</feature>
<sequence length="446" mass="46959">MTLRGGGTAPGGGRAAQEPAAPGPLPAALGARQIPPRRVDAPARRSDYPDPGLPAPPLPVPAPAKGPQMLHFTAEEFADRLARTRAEMAARGLDALLVFSPESQYWLTGYDTFGFCFFQCLVISEREPVLLTRSADLRQAELTSTIADIRVWRDRAGAQPADDLAALLGSLGLAGRRIGWETRTHGLTHANGAAVAARVPDLVEASDLISGLRLVKSPAEIAHVREAARLGDLAWEAGLAAIGPGAGEAAVLAAMQNAVLAEGGDYPANEFIVGSGAAALLCRYQAGRRQLGARDQITLEWAGVSKHYHSALMKTVVVGEPTPRHRALQAAAEEALAACEAALTPGGRLGDVFDAHARVLDGHGLGQHRLNACGYSLGARFAPSWMEDQMLYEGAPAEIRPGMVIFIHMILMESPTQTAMCLGRTSLVGARGAEPLSAMPLGLVTR</sequence>